<keyword evidence="1" id="KW-0812">Transmembrane</keyword>
<dbReference type="RefSeq" id="WP_207599209.1">
    <property type="nucleotide sequence ID" value="NZ_JAFNJU010000004.1"/>
</dbReference>
<keyword evidence="3" id="KW-1185">Reference proteome</keyword>
<name>A0A939H5N8_9CLOT</name>
<protein>
    <recommendedName>
        <fullName evidence="4">DUF2975 domain-containing protein</fullName>
    </recommendedName>
</protein>
<proteinExistence type="predicted"/>
<sequence>MKQNIFKKILVVEGVLLVAFFLLKASLPEVFSSLMAFPFEQIGKILRTLSLSGSAENILALVFYLLLSLIPAVIYLFRFRKKKVEKEDHLLLLLSGVLLLVLYYMINPGKMGMVFGSAAGAPVGKAFLGGSVYSVLIAYGVLKALRIFLGAEKSEVSKYLVWLLGFLNILFVFNVFGLSFGGYLEARKSFLAGNTDPSQNLFLSEVFLLLQHLVRALPYFLSIFLVNHLMVLSDEIRKDRFSEETMQKAHVLTRLSVKVLVGIVLSGMGIHILQLLFMKEILSINASLVIPVMPMIFVLGVLLATQFLSENKRLKEDNDLFI</sequence>
<evidence type="ECO:0000313" key="2">
    <source>
        <dbReference type="EMBL" id="MBO1264692.1"/>
    </source>
</evidence>
<evidence type="ECO:0000256" key="1">
    <source>
        <dbReference type="SAM" id="Phobius"/>
    </source>
</evidence>
<feature type="transmembrane region" description="Helical" evidence="1">
    <location>
        <begin position="126"/>
        <end position="149"/>
    </location>
</feature>
<feature type="transmembrane region" description="Helical" evidence="1">
    <location>
        <begin position="58"/>
        <end position="77"/>
    </location>
</feature>
<accession>A0A939H5N8</accession>
<feature type="transmembrane region" description="Helical" evidence="1">
    <location>
        <begin position="161"/>
        <end position="184"/>
    </location>
</feature>
<comment type="caution">
    <text evidence="2">The sequence shown here is derived from an EMBL/GenBank/DDBJ whole genome shotgun (WGS) entry which is preliminary data.</text>
</comment>
<feature type="transmembrane region" description="Helical" evidence="1">
    <location>
        <begin position="216"/>
        <end position="234"/>
    </location>
</feature>
<dbReference type="EMBL" id="JAFNJU010000004">
    <property type="protein sequence ID" value="MBO1264692.1"/>
    <property type="molecule type" value="Genomic_DNA"/>
</dbReference>
<dbReference type="AlphaFoldDB" id="A0A939H5N8"/>
<gene>
    <name evidence="2" type="ORF">J3A84_06580</name>
</gene>
<feature type="transmembrane region" description="Helical" evidence="1">
    <location>
        <begin position="9"/>
        <end position="27"/>
    </location>
</feature>
<feature type="transmembrane region" description="Helical" evidence="1">
    <location>
        <begin position="255"/>
        <end position="277"/>
    </location>
</feature>
<keyword evidence="1" id="KW-1133">Transmembrane helix</keyword>
<evidence type="ECO:0000313" key="3">
    <source>
        <dbReference type="Proteomes" id="UP000664218"/>
    </source>
</evidence>
<dbReference type="Proteomes" id="UP000664218">
    <property type="component" value="Unassembled WGS sequence"/>
</dbReference>
<keyword evidence="1" id="KW-0472">Membrane</keyword>
<organism evidence="2 3">
    <name type="scientific">Proteiniclasticum aestuarii</name>
    <dbReference type="NCBI Taxonomy" id="2817862"/>
    <lineage>
        <taxon>Bacteria</taxon>
        <taxon>Bacillati</taxon>
        <taxon>Bacillota</taxon>
        <taxon>Clostridia</taxon>
        <taxon>Eubacteriales</taxon>
        <taxon>Clostridiaceae</taxon>
        <taxon>Proteiniclasticum</taxon>
    </lineage>
</organism>
<evidence type="ECO:0008006" key="4">
    <source>
        <dbReference type="Google" id="ProtNLM"/>
    </source>
</evidence>
<feature type="transmembrane region" description="Helical" evidence="1">
    <location>
        <begin position="283"/>
        <end position="305"/>
    </location>
</feature>
<feature type="transmembrane region" description="Helical" evidence="1">
    <location>
        <begin position="89"/>
        <end position="106"/>
    </location>
</feature>
<reference evidence="2" key="1">
    <citation type="submission" date="2021-03" db="EMBL/GenBank/DDBJ databases">
        <title>Proteiniclasticum marinus sp. nov., isolated from tidal flat sediment.</title>
        <authorList>
            <person name="Namirimu T."/>
            <person name="Yang J.-A."/>
            <person name="Yang S.-H."/>
            <person name="Kim Y.-J."/>
            <person name="Kwon K.K."/>
        </authorList>
    </citation>
    <scope>NUCLEOTIDE SEQUENCE</scope>
    <source>
        <strain evidence="2">SCR006</strain>
    </source>
</reference>